<evidence type="ECO:0000256" key="3">
    <source>
        <dbReference type="ARBA" id="ARBA00023002"/>
    </source>
</evidence>
<proteinExistence type="inferred from homology"/>
<dbReference type="SUPFAM" id="SSF51735">
    <property type="entry name" value="NAD(P)-binding Rossmann-fold domains"/>
    <property type="match status" value="1"/>
</dbReference>
<keyword evidence="2" id="KW-0521">NADP</keyword>
<dbReference type="PANTHER" id="PTHR43490:SF60">
    <property type="entry name" value="NAD(P)-BINDING ROSSMANN-FOLD SUPERFAMILY PROTEIN"/>
    <property type="match status" value="1"/>
</dbReference>
<dbReference type="GO" id="GO:0016491">
    <property type="term" value="F:oxidoreductase activity"/>
    <property type="evidence" value="ECO:0007669"/>
    <property type="project" value="UniProtKB-KW"/>
</dbReference>
<organism evidence="4 5">
    <name type="scientific">Nepenthes gracilis</name>
    <name type="common">Slender pitcher plant</name>
    <dbReference type="NCBI Taxonomy" id="150966"/>
    <lineage>
        <taxon>Eukaryota</taxon>
        <taxon>Viridiplantae</taxon>
        <taxon>Streptophyta</taxon>
        <taxon>Embryophyta</taxon>
        <taxon>Tracheophyta</taxon>
        <taxon>Spermatophyta</taxon>
        <taxon>Magnoliopsida</taxon>
        <taxon>eudicotyledons</taxon>
        <taxon>Gunneridae</taxon>
        <taxon>Pentapetalae</taxon>
        <taxon>Caryophyllales</taxon>
        <taxon>Nepenthaceae</taxon>
        <taxon>Nepenthes</taxon>
    </lineage>
</organism>
<protein>
    <submittedName>
        <fullName evidence="4">Uncharacterized protein</fullName>
    </submittedName>
</protein>
<accession>A0AAD3SUM2</accession>
<evidence type="ECO:0000313" key="4">
    <source>
        <dbReference type="EMBL" id="GMH18215.1"/>
    </source>
</evidence>
<dbReference type="InterPro" id="IPR002347">
    <property type="entry name" value="SDR_fam"/>
</dbReference>
<sequence length="80" mass="9144">MRATLEDEENLTAERIEGVLNLFTDHVSNGQWESDGWPETWTEYAVSKLALNSYSRLLAKRLKDCNISVNCFCPGFTQTE</sequence>
<evidence type="ECO:0000256" key="1">
    <source>
        <dbReference type="ARBA" id="ARBA00006484"/>
    </source>
</evidence>
<comment type="similarity">
    <text evidence="1">Belongs to the short-chain dehydrogenases/reductases (SDR) family.</text>
</comment>
<dbReference type="InterPro" id="IPR036291">
    <property type="entry name" value="NAD(P)-bd_dom_sf"/>
</dbReference>
<dbReference type="Proteomes" id="UP001279734">
    <property type="component" value="Unassembled WGS sequence"/>
</dbReference>
<comment type="caution">
    <text evidence="4">The sequence shown here is derived from an EMBL/GenBank/DDBJ whole genome shotgun (WGS) entry which is preliminary data.</text>
</comment>
<dbReference type="GO" id="GO:0016020">
    <property type="term" value="C:membrane"/>
    <property type="evidence" value="ECO:0007669"/>
    <property type="project" value="TreeGrafter"/>
</dbReference>
<dbReference type="Gene3D" id="3.40.50.720">
    <property type="entry name" value="NAD(P)-binding Rossmann-like Domain"/>
    <property type="match status" value="1"/>
</dbReference>
<dbReference type="PRINTS" id="PR00081">
    <property type="entry name" value="GDHRDH"/>
</dbReference>
<dbReference type="Pfam" id="PF00106">
    <property type="entry name" value="adh_short"/>
    <property type="match status" value="1"/>
</dbReference>
<name>A0AAD3SUM2_NEPGR</name>
<reference evidence="4" key="1">
    <citation type="submission" date="2023-05" db="EMBL/GenBank/DDBJ databases">
        <title>Nepenthes gracilis genome sequencing.</title>
        <authorList>
            <person name="Fukushima K."/>
        </authorList>
    </citation>
    <scope>NUCLEOTIDE SEQUENCE</scope>
    <source>
        <strain evidence="4">SING2019-196</strain>
    </source>
</reference>
<keyword evidence="3" id="KW-0560">Oxidoreductase</keyword>
<keyword evidence="5" id="KW-1185">Reference proteome</keyword>
<dbReference type="PANTHER" id="PTHR43490">
    <property type="entry name" value="(+)-NEOMENTHOL DEHYDROGENASE"/>
    <property type="match status" value="1"/>
</dbReference>
<evidence type="ECO:0000256" key="2">
    <source>
        <dbReference type="ARBA" id="ARBA00022857"/>
    </source>
</evidence>
<dbReference type="EMBL" id="BSYO01000019">
    <property type="protein sequence ID" value="GMH18215.1"/>
    <property type="molecule type" value="Genomic_DNA"/>
</dbReference>
<evidence type="ECO:0000313" key="5">
    <source>
        <dbReference type="Proteomes" id="UP001279734"/>
    </source>
</evidence>
<gene>
    <name evidence="4" type="ORF">Nepgr_020056</name>
</gene>
<dbReference type="AlphaFoldDB" id="A0AAD3SUM2"/>